<accession>A0A2U8QWG7</accession>
<gene>
    <name evidence="1" type="ORF">DI487_12250</name>
</gene>
<reference evidence="1 2" key="1">
    <citation type="submission" date="2018-05" db="EMBL/GenBank/DDBJ databases">
        <title>Flavobacterium sp. MEBiC07310.</title>
        <authorList>
            <person name="Baek K."/>
        </authorList>
    </citation>
    <scope>NUCLEOTIDE SEQUENCE [LARGE SCALE GENOMIC DNA]</scope>
    <source>
        <strain evidence="1 2">MEBiC07310</strain>
    </source>
</reference>
<dbReference type="Proteomes" id="UP000245429">
    <property type="component" value="Chromosome"/>
</dbReference>
<sequence length="168" mass="18532">MKKIIGLVLLTFSLHSCDDGDITLQSFNFDSQSIQKCSDTNLLFKINDSEALLLDIPESSLPTDATPEDTPVELNVSTTNQIIYRKYSGTVTSSSFCGDIPPASPIVSKEWNASGGKIIIISNYIYDTDNTTIIGLTHNITFQNVSFSSGDETFNFETYIFGNYEVDN</sequence>
<keyword evidence="2" id="KW-1185">Reference proteome</keyword>
<dbReference type="AlphaFoldDB" id="A0A2U8QWG7"/>
<dbReference type="RefSeq" id="WP_109569908.1">
    <property type="nucleotide sequence ID" value="NZ_CP029463.1"/>
</dbReference>
<dbReference type="OrthoDB" id="1417969at2"/>
<protein>
    <submittedName>
        <fullName evidence="1">Uncharacterized protein</fullName>
    </submittedName>
</protein>
<organism evidence="1 2">
    <name type="scientific">Flavobacterium sediminis</name>
    <dbReference type="NCBI Taxonomy" id="2201181"/>
    <lineage>
        <taxon>Bacteria</taxon>
        <taxon>Pseudomonadati</taxon>
        <taxon>Bacteroidota</taxon>
        <taxon>Flavobacteriia</taxon>
        <taxon>Flavobacteriales</taxon>
        <taxon>Flavobacteriaceae</taxon>
        <taxon>Flavobacterium</taxon>
    </lineage>
</organism>
<evidence type="ECO:0000313" key="1">
    <source>
        <dbReference type="EMBL" id="AWM14550.1"/>
    </source>
</evidence>
<proteinExistence type="predicted"/>
<dbReference type="EMBL" id="CP029463">
    <property type="protein sequence ID" value="AWM14550.1"/>
    <property type="molecule type" value="Genomic_DNA"/>
</dbReference>
<dbReference type="KEGG" id="fse:DI487_12250"/>
<name>A0A2U8QWG7_9FLAO</name>
<evidence type="ECO:0000313" key="2">
    <source>
        <dbReference type="Proteomes" id="UP000245429"/>
    </source>
</evidence>